<feature type="chain" id="PRO_5013861945" description="Bifunctional inhibitor/plant lipid transfer protein/seed storage helical domain-containing protein" evidence="3">
    <location>
        <begin position="27"/>
        <end position="91"/>
    </location>
</feature>
<dbReference type="EMBL" id="KZ305058">
    <property type="protein sequence ID" value="PIA33406.1"/>
    <property type="molecule type" value="Genomic_DNA"/>
</dbReference>
<reference evidence="4 5" key="1">
    <citation type="submission" date="2017-09" db="EMBL/GenBank/DDBJ databases">
        <title>WGS assembly of Aquilegia coerulea Goldsmith.</title>
        <authorList>
            <person name="Hodges S."/>
            <person name="Kramer E."/>
            <person name="Nordborg M."/>
            <person name="Tomkins J."/>
            <person name="Borevitz J."/>
            <person name="Derieg N."/>
            <person name="Yan J."/>
            <person name="Mihaltcheva S."/>
            <person name="Hayes R.D."/>
            <person name="Rokhsar D."/>
        </authorList>
    </citation>
    <scope>NUCLEOTIDE SEQUENCE [LARGE SCALE GENOMIC DNA]</scope>
    <source>
        <strain evidence="5">cv. Goldsmith</strain>
    </source>
</reference>
<accession>A0A2G5CQ54</accession>
<dbReference type="PANTHER" id="PTHR33214">
    <property type="entry name" value="BIFUNCTIONAL INHIBITOR/LIPID-TRANSFER PROTEIN/SEED STORAGE 2S ALBUMIN SUPERFAMILY PROTEIN"/>
    <property type="match status" value="1"/>
</dbReference>
<evidence type="ECO:0000313" key="5">
    <source>
        <dbReference type="Proteomes" id="UP000230069"/>
    </source>
</evidence>
<dbReference type="InterPro" id="IPR036312">
    <property type="entry name" value="Bifun_inhib/LTP/seed_sf"/>
</dbReference>
<keyword evidence="5" id="KW-1185">Reference proteome</keyword>
<dbReference type="InParanoid" id="A0A2G5CQ54"/>
<keyword evidence="1" id="KW-0813">Transport</keyword>
<name>A0A2G5CQ54_AQUCA</name>
<evidence type="ECO:0008006" key="6">
    <source>
        <dbReference type="Google" id="ProtNLM"/>
    </source>
</evidence>
<dbReference type="Proteomes" id="UP000230069">
    <property type="component" value="Unassembled WGS sequence"/>
</dbReference>
<dbReference type="GO" id="GO:0006869">
    <property type="term" value="P:lipid transport"/>
    <property type="evidence" value="ECO:0007669"/>
    <property type="project" value="InterPro"/>
</dbReference>
<evidence type="ECO:0000256" key="3">
    <source>
        <dbReference type="SAM" id="SignalP"/>
    </source>
</evidence>
<dbReference type="GO" id="GO:0008289">
    <property type="term" value="F:lipid binding"/>
    <property type="evidence" value="ECO:0007669"/>
    <property type="project" value="UniProtKB-KW"/>
</dbReference>
<organism evidence="4 5">
    <name type="scientific">Aquilegia coerulea</name>
    <name type="common">Rocky mountain columbine</name>
    <dbReference type="NCBI Taxonomy" id="218851"/>
    <lineage>
        <taxon>Eukaryota</taxon>
        <taxon>Viridiplantae</taxon>
        <taxon>Streptophyta</taxon>
        <taxon>Embryophyta</taxon>
        <taxon>Tracheophyta</taxon>
        <taxon>Spermatophyta</taxon>
        <taxon>Magnoliopsida</taxon>
        <taxon>Ranunculales</taxon>
        <taxon>Ranunculaceae</taxon>
        <taxon>Thalictroideae</taxon>
        <taxon>Aquilegia</taxon>
    </lineage>
</organism>
<evidence type="ECO:0000256" key="2">
    <source>
        <dbReference type="ARBA" id="ARBA00023121"/>
    </source>
</evidence>
<evidence type="ECO:0000313" key="4">
    <source>
        <dbReference type="EMBL" id="PIA33406.1"/>
    </source>
</evidence>
<gene>
    <name evidence="4" type="ORF">AQUCO_04100083v1</name>
</gene>
<dbReference type="PANTHER" id="PTHR33214:SF69">
    <property type="entry name" value="BIFUNCTIONAL INHIBITOR_LIPID-TRANSFER PROTEIN_SEED STORAGE 2S ALBUMIN SUPERFAMILY PROTEIN"/>
    <property type="match status" value="1"/>
</dbReference>
<protein>
    <recommendedName>
        <fullName evidence="6">Bifunctional inhibitor/plant lipid transfer protein/seed storage helical domain-containing protein</fullName>
    </recommendedName>
</protein>
<keyword evidence="3" id="KW-0732">Signal</keyword>
<dbReference type="SUPFAM" id="SSF47699">
    <property type="entry name" value="Bifunctional inhibitor/lipid-transfer protein/seed storage 2S albumin"/>
    <property type="match status" value="1"/>
</dbReference>
<dbReference type="AlphaFoldDB" id="A0A2G5CQ54"/>
<keyword evidence="2" id="KW-0446">Lipid-binding</keyword>
<feature type="signal peptide" evidence="3">
    <location>
        <begin position="1"/>
        <end position="26"/>
    </location>
</feature>
<proteinExistence type="predicted"/>
<dbReference type="InterPro" id="IPR033872">
    <property type="entry name" value="nsLTP2"/>
</dbReference>
<evidence type="ECO:0000256" key="1">
    <source>
        <dbReference type="ARBA" id="ARBA00022448"/>
    </source>
</evidence>
<sequence length="91" mass="10283">MKVVPYVISIFIVLVLLVSIVDVSIAFETTCDQVTYLHPCYLPITQLSRPSSKCCTRLRNHSGCLCRFQMYTLNARKLAEQCGVPFPKCPN</sequence>
<dbReference type="Gene3D" id="1.10.110.10">
    <property type="entry name" value="Plant lipid-transfer and hydrophobic proteins"/>
    <property type="match status" value="1"/>
</dbReference>